<dbReference type="Proteomes" id="UP000019226">
    <property type="component" value="Chromosome"/>
</dbReference>
<feature type="compositionally biased region" description="Polar residues" evidence="1">
    <location>
        <begin position="20"/>
        <end position="31"/>
    </location>
</feature>
<evidence type="ECO:0000256" key="2">
    <source>
        <dbReference type="SAM" id="Phobius"/>
    </source>
</evidence>
<gene>
    <name evidence="3" type="ORF">CCASEI_05630</name>
</gene>
<accession>A0ABN4CE99</accession>
<sequence length="229" mass="25253">MDKDYRPPRRRPRTNARETAWQQTVHNQSVGNRDRRSEAAQAVPARVVRRHPPHIYRRRRAAAIGIFVFMLLLIIFLAGACGPGPTQTLQGDQLGPEPEESAQQYQTRAATSVVDARNDTYALVSFDGAVDAETAAQAVEGAQRVSSVITQEAFLPVEIPEPIEGETRADVFSRAVGDEELNSVIVYENGDMLEEISHREGVFAVEAAPDDAAWGSFGIRPVMDLEITQ</sequence>
<reference evidence="4" key="1">
    <citation type="submission" date="2013-02" db="EMBL/GenBank/DDBJ databases">
        <title>The complete genome sequence of Corynebacterium casei LMG S-19264 (=DSM 44701).</title>
        <authorList>
            <person name="Ruckert C."/>
            <person name="Albersmeier A."/>
            <person name="Kalinowski J."/>
        </authorList>
    </citation>
    <scope>NUCLEOTIDE SEQUENCE [LARGE SCALE GENOMIC DNA]</scope>
    <source>
        <strain evidence="4">LMG S-19264</strain>
    </source>
</reference>
<feature type="region of interest" description="Disordered" evidence="1">
    <location>
        <begin position="1"/>
        <end position="44"/>
    </location>
</feature>
<evidence type="ECO:0000256" key="1">
    <source>
        <dbReference type="SAM" id="MobiDB-lite"/>
    </source>
</evidence>
<protein>
    <recommendedName>
        <fullName evidence="5">Secreted protein</fullName>
    </recommendedName>
</protein>
<proteinExistence type="predicted"/>
<dbReference type="RefSeq" id="WP_006821627.1">
    <property type="nucleotide sequence ID" value="NZ_CP004350.1"/>
</dbReference>
<keyword evidence="2" id="KW-1133">Transmembrane helix</keyword>
<keyword evidence="2" id="KW-0472">Membrane</keyword>
<dbReference type="GeneID" id="82877276"/>
<evidence type="ECO:0000313" key="4">
    <source>
        <dbReference type="Proteomes" id="UP000019226"/>
    </source>
</evidence>
<dbReference type="EMBL" id="CP004350">
    <property type="protein sequence ID" value="AHI19702.1"/>
    <property type="molecule type" value="Genomic_DNA"/>
</dbReference>
<organism evidence="3 4">
    <name type="scientific">Corynebacterium casei LMG S-19264</name>
    <dbReference type="NCBI Taxonomy" id="1285583"/>
    <lineage>
        <taxon>Bacteria</taxon>
        <taxon>Bacillati</taxon>
        <taxon>Actinomycetota</taxon>
        <taxon>Actinomycetes</taxon>
        <taxon>Mycobacteriales</taxon>
        <taxon>Corynebacteriaceae</taxon>
        <taxon>Corynebacterium</taxon>
    </lineage>
</organism>
<evidence type="ECO:0008006" key="5">
    <source>
        <dbReference type="Google" id="ProtNLM"/>
    </source>
</evidence>
<name>A0ABN4CE99_9CORY</name>
<feature type="transmembrane region" description="Helical" evidence="2">
    <location>
        <begin position="61"/>
        <end position="80"/>
    </location>
</feature>
<keyword evidence="4" id="KW-1185">Reference proteome</keyword>
<keyword evidence="2" id="KW-0812">Transmembrane</keyword>
<evidence type="ECO:0000313" key="3">
    <source>
        <dbReference type="EMBL" id="AHI19702.1"/>
    </source>
</evidence>